<dbReference type="SUPFAM" id="SSF46548">
    <property type="entry name" value="alpha-helical ferredoxin"/>
    <property type="match status" value="1"/>
</dbReference>
<keyword evidence="4" id="KW-0479">Metal-binding</keyword>
<keyword evidence="3" id="KW-0285">Flavoprotein</keyword>
<dbReference type="PROSITE" id="PS51379">
    <property type="entry name" value="4FE4S_FER_2"/>
    <property type="match status" value="1"/>
</dbReference>
<evidence type="ECO:0000259" key="11">
    <source>
        <dbReference type="PROSITE" id="PS51379"/>
    </source>
</evidence>
<dbReference type="EMBL" id="JAGSOY010000064">
    <property type="protein sequence ID" value="MBU2713158.1"/>
    <property type="molecule type" value="Genomic_DNA"/>
</dbReference>
<dbReference type="Gene3D" id="3.30.70.2190">
    <property type="match status" value="1"/>
</dbReference>
<dbReference type="SUPFAM" id="SSF56176">
    <property type="entry name" value="FAD-binding/transporter-associated domain-like"/>
    <property type="match status" value="1"/>
</dbReference>
<name>A0ABS5ZH09_9GAMM</name>
<protein>
    <recommendedName>
        <fullName evidence="10">D-lactate dehydrogenase (cytochrome)</fullName>
        <ecNumber evidence="10">1.1.2.4</ecNumber>
    </recommendedName>
</protein>
<evidence type="ECO:0000256" key="1">
    <source>
        <dbReference type="ARBA" id="ARBA00001974"/>
    </source>
</evidence>
<dbReference type="Gene3D" id="3.30.70.2740">
    <property type="match status" value="1"/>
</dbReference>
<dbReference type="InterPro" id="IPR016166">
    <property type="entry name" value="FAD-bd_PCMH"/>
</dbReference>
<dbReference type="Gene3D" id="1.10.45.10">
    <property type="entry name" value="Vanillyl-alcohol Oxidase, Chain A, domain 4"/>
    <property type="match status" value="1"/>
</dbReference>
<evidence type="ECO:0000259" key="12">
    <source>
        <dbReference type="PROSITE" id="PS51387"/>
    </source>
</evidence>
<gene>
    <name evidence="13" type="ORF">KCG35_18995</name>
</gene>
<dbReference type="Gene3D" id="3.30.465.10">
    <property type="match status" value="1"/>
</dbReference>
<accession>A0ABS5ZH09</accession>
<dbReference type="Gene3D" id="1.10.1060.10">
    <property type="entry name" value="Alpha-helical ferredoxin"/>
    <property type="match status" value="1"/>
</dbReference>
<dbReference type="InterPro" id="IPR016164">
    <property type="entry name" value="FAD-linked_Oxase-like_C"/>
</dbReference>
<reference evidence="13 14" key="1">
    <citation type="submission" date="2021-04" db="EMBL/GenBank/DDBJ databases">
        <authorList>
            <person name="Pira H."/>
            <person name="Risdian C."/>
            <person name="Wink J."/>
        </authorList>
    </citation>
    <scope>NUCLEOTIDE SEQUENCE [LARGE SCALE GENOMIC DNA]</scope>
    <source>
        <strain evidence="13 14">WH53</strain>
    </source>
</reference>
<evidence type="ECO:0000313" key="14">
    <source>
        <dbReference type="Proteomes" id="UP000690515"/>
    </source>
</evidence>
<comment type="similarity">
    <text evidence="2">Belongs to the FAD-binding oxidoreductase/transferase type 4 family.</text>
</comment>
<keyword evidence="14" id="KW-1185">Reference proteome</keyword>
<dbReference type="Pfam" id="PF02913">
    <property type="entry name" value="FAD-oxidase_C"/>
    <property type="match status" value="1"/>
</dbReference>
<dbReference type="InterPro" id="IPR006094">
    <property type="entry name" value="Oxid_FAD_bind_N"/>
</dbReference>
<dbReference type="InterPro" id="IPR036318">
    <property type="entry name" value="FAD-bd_PCMH-like_sf"/>
</dbReference>
<evidence type="ECO:0000256" key="10">
    <source>
        <dbReference type="ARBA" id="ARBA00038897"/>
    </source>
</evidence>
<evidence type="ECO:0000256" key="7">
    <source>
        <dbReference type="ARBA" id="ARBA00023002"/>
    </source>
</evidence>
<dbReference type="Pfam" id="PF13183">
    <property type="entry name" value="Fer4_8"/>
    <property type="match status" value="1"/>
</dbReference>
<dbReference type="InterPro" id="IPR004017">
    <property type="entry name" value="Cys_rich_dom"/>
</dbReference>
<dbReference type="InterPro" id="IPR017896">
    <property type="entry name" value="4Fe4S_Fe-S-bd"/>
</dbReference>
<feature type="domain" description="4Fe-4S ferredoxin-type" evidence="11">
    <location>
        <begin position="532"/>
        <end position="559"/>
    </location>
</feature>
<dbReference type="InterPro" id="IPR017900">
    <property type="entry name" value="4Fe4S_Fe_S_CS"/>
</dbReference>
<dbReference type="PANTHER" id="PTHR11748:SF111">
    <property type="entry name" value="D-LACTATE DEHYDROGENASE, MITOCHONDRIAL-RELATED"/>
    <property type="match status" value="1"/>
</dbReference>
<evidence type="ECO:0000313" key="13">
    <source>
        <dbReference type="EMBL" id="MBU2713158.1"/>
    </source>
</evidence>
<dbReference type="InterPro" id="IPR016167">
    <property type="entry name" value="FAD-bd_PCMH_sub1"/>
</dbReference>
<keyword evidence="9" id="KW-0411">Iron-sulfur</keyword>
<dbReference type="InterPro" id="IPR009051">
    <property type="entry name" value="Helical_ferredxn"/>
</dbReference>
<dbReference type="InterPro" id="IPR016169">
    <property type="entry name" value="FAD-bd_PCMH_sub2"/>
</dbReference>
<dbReference type="EC" id="1.1.2.4" evidence="10"/>
<dbReference type="Pfam" id="PF02754">
    <property type="entry name" value="CCG"/>
    <property type="match status" value="1"/>
</dbReference>
<organism evidence="13 14">
    <name type="scientific">Zooshikella harenae</name>
    <dbReference type="NCBI Taxonomy" id="2827238"/>
    <lineage>
        <taxon>Bacteria</taxon>
        <taxon>Pseudomonadati</taxon>
        <taxon>Pseudomonadota</taxon>
        <taxon>Gammaproteobacteria</taxon>
        <taxon>Oceanospirillales</taxon>
        <taxon>Zooshikellaceae</taxon>
        <taxon>Zooshikella</taxon>
    </lineage>
</organism>
<keyword evidence="6" id="KW-0809">Transit peptide</keyword>
<evidence type="ECO:0000256" key="6">
    <source>
        <dbReference type="ARBA" id="ARBA00022946"/>
    </source>
</evidence>
<dbReference type="SUPFAM" id="SSF55103">
    <property type="entry name" value="FAD-linked oxidases, C-terminal domain"/>
    <property type="match status" value="1"/>
</dbReference>
<dbReference type="PROSITE" id="PS51387">
    <property type="entry name" value="FAD_PCMH"/>
    <property type="match status" value="1"/>
</dbReference>
<dbReference type="RefSeq" id="WP_215821447.1">
    <property type="nucleotide sequence ID" value="NZ_JAGSOY010000064.1"/>
</dbReference>
<evidence type="ECO:0000256" key="3">
    <source>
        <dbReference type="ARBA" id="ARBA00022630"/>
    </source>
</evidence>
<evidence type="ECO:0000256" key="4">
    <source>
        <dbReference type="ARBA" id="ARBA00022723"/>
    </source>
</evidence>
<keyword evidence="7" id="KW-0560">Oxidoreductase</keyword>
<dbReference type="PANTHER" id="PTHR11748">
    <property type="entry name" value="D-LACTATE DEHYDROGENASE"/>
    <property type="match status" value="1"/>
</dbReference>
<dbReference type="InterPro" id="IPR016171">
    <property type="entry name" value="Vanillyl_alc_oxidase_C-sub2"/>
</dbReference>
<dbReference type="Pfam" id="PF01565">
    <property type="entry name" value="FAD_binding_4"/>
    <property type="match status" value="1"/>
</dbReference>
<sequence length="955" mass="106259">MNNWNVFTQQLASIFSKEQLITDEVLHYAYSTDASCYRLLPKLIVHVNHEHEISQLLQLANQYQVGITFRAAGTSLSGQAITDSVLVVLGPDWNNYRIEQEGTVIQVQPGVIGAHVNRLLQPWQRKLGPDPASINSCKIGGIVANNASGMCCGVAANSYHTLRHMRLMLADGTILDTADNNSIKAFKQHHQPLLDKLQQLSQQTHADASLSKRIRHKYRLKNTTGYAINALIDFTDPIEILIHLLVGSEGTLGFISSVTLNTIKDYPYKAATLVVFPTLVDACQAVETLQTMPVAAVELMDSRSLHAVATHSAMPGTQSLSPQSAAILIETQTDSEAQLNQSIKIIEQCLSHFQPLTPARFTTDKDNIDQLWAIRKGLFPAVGAQRKPGSTVIIEDVAFPIEHLAAGVQYIQHLFTKFGYSDGIIFGHALAGNVHFVFSQRFDNAQHTQQYQQFMEEVCKGVALQFGGSLKAEHGTGRNIAPFVELEWGSTAYQLMKTIKQIFDPNHILNPGVLLNDNPHVHLENFKIMSSSHPLIDTCIECGFCEAVCPSKNLSFTPRQRIAVWREITRRQQHKEPVKHWLQQFHYYGNQTCAATGLCANRCPVNINTGEFIRSLRQQQAKHARLAQWTANHFDLCLTGIKMGLKLAEWSGQWVGRVRQYHLSQTLHNLSGKRLPLWPSTLPLVVTQQCLKKYPRSSTQKGITPKKFDPSKTIVYWPSCVTKVISGTKSLPPLTMLIPDILMQLGFNVLTVDEKALCCGQPYLSKGYKTIAEQKRQQLHDTLFLYSNNGKWPILADTSPCLLQTKNSSHLTLYEPFNFCLKYIVNSNKGYLLTPIKEQIALHITCSTHRMGLTLQAQQLAEHCAQKVIIPPDISCCGFAGDKGFNFPELNASALATLKSQVANCSRGFSTSITCETGLSLHSGIPYQSIFYLVAEALGINTRTDANKNIVEEGK</sequence>
<evidence type="ECO:0000256" key="9">
    <source>
        <dbReference type="ARBA" id="ARBA00023014"/>
    </source>
</evidence>
<dbReference type="Gene3D" id="3.30.43.10">
    <property type="entry name" value="Uridine Diphospho-n-acetylenolpyruvylglucosamine Reductase, domain 2"/>
    <property type="match status" value="1"/>
</dbReference>
<evidence type="ECO:0000256" key="2">
    <source>
        <dbReference type="ARBA" id="ARBA00008000"/>
    </source>
</evidence>
<feature type="domain" description="FAD-binding PCMH-type" evidence="12">
    <location>
        <begin position="37"/>
        <end position="265"/>
    </location>
</feature>
<evidence type="ECO:0000256" key="8">
    <source>
        <dbReference type="ARBA" id="ARBA00023004"/>
    </source>
</evidence>
<keyword evidence="8" id="KW-0408">Iron</keyword>
<comment type="cofactor">
    <cofactor evidence="1">
        <name>FAD</name>
        <dbReference type="ChEBI" id="CHEBI:57692"/>
    </cofactor>
</comment>
<comment type="caution">
    <text evidence="13">The sequence shown here is derived from an EMBL/GenBank/DDBJ whole genome shotgun (WGS) entry which is preliminary data.</text>
</comment>
<keyword evidence="5" id="KW-0274">FAD</keyword>
<proteinExistence type="inferred from homology"/>
<evidence type="ECO:0000256" key="5">
    <source>
        <dbReference type="ARBA" id="ARBA00022827"/>
    </source>
</evidence>
<dbReference type="InterPro" id="IPR004113">
    <property type="entry name" value="FAD-bd_oxidored_4_C"/>
</dbReference>
<dbReference type="PROSITE" id="PS00198">
    <property type="entry name" value="4FE4S_FER_1"/>
    <property type="match status" value="1"/>
</dbReference>
<dbReference type="Proteomes" id="UP000690515">
    <property type="component" value="Unassembled WGS sequence"/>
</dbReference>